<dbReference type="Proteomes" id="UP000604241">
    <property type="component" value="Unassembled WGS sequence"/>
</dbReference>
<gene>
    <name evidence="1" type="ORF">H9657_12175</name>
</gene>
<proteinExistence type="predicted"/>
<name>A0ABR8QF90_9CELL</name>
<dbReference type="InterPro" id="IPR050393">
    <property type="entry name" value="MFP_Efflux_Pump"/>
</dbReference>
<sequence>MTWASRIRLLAGTILVLVVAALATYHLNETKGRATSDSAQILAETYAVGSPYAGLIADHLVDVGDVVKEGDPMFVIDSSGLTYDLANGLVVEPPEFTSLDDQGRLVLLASGDGRITQLAAKRGTFVPSAQTLATVQRAGTLYVQGEYTLTAKEYARLPDGADVTITLPNETTLDGNVERVEVTTIDGQAQAVVRVTSDELVDGSDNGLVSAGTPVVVQIALMNDGVVTTVAGKIRTYVEGVLG</sequence>
<evidence type="ECO:0000313" key="1">
    <source>
        <dbReference type="EMBL" id="MBD7919030.1"/>
    </source>
</evidence>
<dbReference type="SUPFAM" id="SSF111369">
    <property type="entry name" value="HlyD-like secretion proteins"/>
    <property type="match status" value="1"/>
</dbReference>
<organism evidence="1 2">
    <name type="scientific">Cellulomonas avistercoris</name>
    <dbReference type="NCBI Taxonomy" id="2762242"/>
    <lineage>
        <taxon>Bacteria</taxon>
        <taxon>Bacillati</taxon>
        <taxon>Actinomycetota</taxon>
        <taxon>Actinomycetes</taxon>
        <taxon>Micrococcales</taxon>
        <taxon>Cellulomonadaceae</taxon>
        <taxon>Cellulomonas</taxon>
    </lineage>
</organism>
<dbReference type="PANTHER" id="PTHR30367">
    <property type="entry name" value="P-HYDROXYBENZOIC ACID EFFLUX PUMP SUBUNIT AAEA-RELATED"/>
    <property type="match status" value="1"/>
</dbReference>
<dbReference type="PANTHER" id="PTHR30367:SF1">
    <property type="entry name" value="MULTIDRUG RESISTANCE PROTEIN MDTN"/>
    <property type="match status" value="1"/>
</dbReference>
<dbReference type="RefSeq" id="WP_191783691.1">
    <property type="nucleotide sequence ID" value="NZ_JACSQV010000010.1"/>
</dbReference>
<evidence type="ECO:0000313" key="2">
    <source>
        <dbReference type="Proteomes" id="UP000604241"/>
    </source>
</evidence>
<dbReference type="Gene3D" id="2.40.50.100">
    <property type="match status" value="1"/>
</dbReference>
<dbReference type="InterPro" id="IPR011053">
    <property type="entry name" value="Single_hybrid_motif"/>
</dbReference>
<keyword evidence="2" id="KW-1185">Reference proteome</keyword>
<accession>A0ABR8QF90</accession>
<protein>
    <submittedName>
        <fullName evidence="1">HlyD family efflux transporter periplasmic adaptor subunit</fullName>
    </submittedName>
</protein>
<dbReference type="EMBL" id="JACSQV010000010">
    <property type="protein sequence ID" value="MBD7919030.1"/>
    <property type="molecule type" value="Genomic_DNA"/>
</dbReference>
<comment type="caution">
    <text evidence="1">The sequence shown here is derived from an EMBL/GenBank/DDBJ whole genome shotgun (WGS) entry which is preliminary data.</text>
</comment>
<dbReference type="SUPFAM" id="SSF51230">
    <property type="entry name" value="Single hybrid motif"/>
    <property type="match status" value="1"/>
</dbReference>
<reference evidence="1 2" key="1">
    <citation type="submission" date="2020-08" db="EMBL/GenBank/DDBJ databases">
        <title>A Genomic Blueprint of the Chicken Gut Microbiome.</title>
        <authorList>
            <person name="Gilroy R."/>
            <person name="Ravi A."/>
            <person name="Getino M."/>
            <person name="Pursley I."/>
            <person name="Horton D.L."/>
            <person name="Alikhan N.-F."/>
            <person name="Baker D."/>
            <person name="Gharbi K."/>
            <person name="Hall N."/>
            <person name="Watson M."/>
            <person name="Adriaenssens E.M."/>
            <person name="Foster-Nyarko E."/>
            <person name="Jarju S."/>
            <person name="Secka A."/>
            <person name="Antonio M."/>
            <person name="Oren A."/>
            <person name="Chaudhuri R."/>
            <person name="La Ragione R.M."/>
            <person name="Hildebrand F."/>
            <person name="Pallen M.J."/>
        </authorList>
    </citation>
    <scope>NUCLEOTIDE SEQUENCE [LARGE SCALE GENOMIC DNA]</scope>
    <source>
        <strain evidence="1 2">Sa3CUA2</strain>
    </source>
</reference>